<evidence type="ECO:0000313" key="2">
    <source>
        <dbReference type="Proteomes" id="UP000789831"/>
    </source>
</evidence>
<comment type="caution">
    <text evidence="1">The sequence shown here is derived from an EMBL/GenBank/DDBJ whole genome shotgun (WGS) entry which is preliminary data.</text>
</comment>
<keyword evidence="2" id="KW-1185">Reference proteome</keyword>
<dbReference type="EMBL" id="CAJVPL010004715">
    <property type="protein sequence ID" value="CAG8650532.1"/>
    <property type="molecule type" value="Genomic_DNA"/>
</dbReference>
<gene>
    <name evidence="1" type="ORF">AGERDE_LOCUS11382</name>
</gene>
<name>A0A9N9H1V1_9GLOM</name>
<evidence type="ECO:0000313" key="1">
    <source>
        <dbReference type="EMBL" id="CAG8650532.1"/>
    </source>
</evidence>
<dbReference type="AlphaFoldDB" id="A0A9N9H1V1"/>
<protein>
    <submittedName>
        <fullName evidence="1">10906_t:CDS:1</fullName>
    </submittedName>
</protein>
<accession>A0A9N9H1V1</accession>
<organism evidence="1 2">
    <name type="scientific">Ambispora gerdemannii</name>
    <dbReference type="NCBI Taxonomy" id="144530"/>
    <lineage>
        <taxon>Eukaryota</taxon>
        <taxon>Fungi</taxon>
        <taxon>Fungi incertae sedis</taxon>
        <taxon>Mucoromycota</taxon>
        <taxon>Glomeromycotina</taxon>
        <taxon>Glomeromycetes</taxon>
        <taxon>Archaeosporales</taxon>
        <taxon>Ambisporaceae</taxon>
        <taxon>Ambispora</taxon>
    </lineage>
</organism>
<proteinExistence type="predicted"/>
<sequence>MGVASASSKSRHNQRHYNHYSNNYPIHQQLSTFSTIDPHSQLQLFRYQEFQQQLHLQQFL</sequence>
<dbReference type="Proteomes" id="UP000789831">
    <property type="component" value="Unassembled WGS sequence"/>
</dbReference>
<reference evidence="1" key="1">
    <citation type="submission" date="2021-06" db="EMBL/GenBank/DDBJ databases">
        <authorList>
            <person name="Kallberg Y."/>
            <person name="Tangrot J."/>
            <person name="Rosling A."/>
        </authorList>
    </citation>
    <scope>NUCLEOTIDE SEQUENCE</scope>
    <source>
        <strain evidence="1">MT106</strain>
    </source>
</reference>